<dbReference type="Pfam" id="PF03401">
    <property type="entry name" value="TctC"/>
    <property type="match status" value="1"/>
</dbReference>
<protein>
    <submittedName>
        <fullName evidence="2">Tripartite tricarboxylate transporter family receptor</fullName>
    </submittedName>
</protein>
<dbReference type="AlphaFoldDB" id="A0A1V0RL73"/>
<keyword evidence="2" id="KW-0675">Receptor</keyword>
<proteinExistence type="inferred from homology"/>
<comment type="similarity">
    <text evidence="1">Belongs to the UPF0065 (bug) family.</text>
</comment>
<name>A0A1V0RL73_9RHOB</name>
<evidence type="ECO:0000256" key="1">
    <source>
        <dbReference type="ARBA" id="ARBA00006987"/>
    </source>
</evidence>
<dbReference type="Gene3D" id="3.40.190.150">
    <property type="entry name" value="Bordetella uptake gene, domain 1"/>
    <property type="match status" value="1"/>
</dbReference>
<dbReference type="SUPFAM" id="SSF53850">
    <property type="entry name" value="Periplasmic binding protein-like II"/>
    <property type="match status" value="1"/>
</dbReference>
<dbReference type="PIRSF" id="PIRSF017082">
    <property type="entry name" value="YflP"/>
    <property type="match status" value="1"/>
</dbReference>
<gene>
    <name evidence="2" type="ORF">ROSMUCSMR3_01009</name>
</gene>
<reference evidence="2 3" key="1">
    <citation type="submission" date="2017-03" db="EMBL/GenBank/DDBJ databases">
        <title>Genome Sequence of Roseovarius mucosus strain SMR3 Isolated from a culture of the Diatom Skeletonema marinoi.</title>
        <authorList>
            <person name="Topel M."/>
            <person name="Pinder M."/>
            <person name="Johansson O.N."/>
            <person name="Kourtchenko O."/>
            <person name="Godhe A."/>
            <person name="Clarke A.K."/>
        </authorList>
    </citation>
    <scope>NUCLEOTIDE SEQUENCE [LARGE SCALE GENOMIC DNA]</scope>
    <source>
        <strain evidence="2 3">SMR3</strain>
    </source>
</reference>
<dbReference type="PANTHER" id="PTHR42928">
    <property type="entry name" value="TRICARBOXYLATE-BINDING PROTEIN"/>
    <property type="match status" value="1"/>
</dbReference>
<dbReference type="KEGG" id="rmm:ROSMUCSMR3_01009"/>
<dbReference type="EMBL" id="CP020474">
    <property type="protein sequence ID" value="ARE82504.1"/>
    <property type="molecule type" value="Genomic_DNA"/>
</dbReference>
<evidence type="ECO:0000313" key="2">
    <source>
        <dbReference type="EMBL" id="ARE82504.1"/>
    </source>
</evidence>
<dbReference type="InterPro" id="IPR042100">
    <property type="entry name" value="Bug_dom1"/>
</dbReference>
<organism evidence="2 3">
    <name type="scientific">Roseovarius mucosus</name>
    <dbReference type="NCBI Taxonomy" id="215743"/>
    <lineage>
        <taxon>Bacteria</taxon>
        <taxon>Pseudomonadati</taxon>
        <taxon>Pseudomonadota</taxon>
        <taxon>Alphaproteobacteria</taxon>
        <taxon>Rhodobacterales</taxon>
        <taxon>Roseobacteraceae</taxon>
        <taxon>Roseovarius</taxon>
    </lineage>
</organism>
<evidence type="ECO:0000313" key="3">
    <source>
        <dbReference type="Proteomes" id="UP000192273"/>
    </source>
</evidence>
<dbReference type="RefSeq" id="WP_008280499.1">
    <property type="nucleotide sequence ID" value="NZ_CP159471.1"/>
</dbReference>
<sequence>MSEPLTHLAKQTGHQREEDMNILKTLAVGIAALGLSAPAAMAEWQPRKPIDFVIMAGPGGGADQIARFIQSVAEKKDMTNRPLIPNNKGGGSGAESLIWLNSTNDPDHTILVTLNSFFSTPIRQPELGIDIQTFTPIAMMGVDPFALWVHKDSGIETFEQWLDAVKAADGEYVTGGTGTGQEDSIVFAYMNNAFDLKTKYIPFDGGGAVAAALAGKQIMATVNNPAEARGFFQSGDVRPLLVFSDEQMSAYPGIPTLKEKGQDFSYYNQRAVVGAPGMSDEAAAYYQKLFEDIFNSEEWQGYLEAESLSPLWMNADEQRAYWQLQVENHTKLLEGMK</sequence>
<dbReference type="Gene3D" id="3.40.190.10">
    <property type="entry name" value="Periplasmic binding protein-like II"/>
    <property type="match status" value="1"/>
</dbReference>
<accession>A0A1V0RL73</accession>
<dbReference type="InterPro" id="IPR005064">
    <property type="entry name" value="BUG"/>
</dbReference>
<dbReference type="Proteomes" id="UP000192273">
    <property type="component" value="Chromosome"/>
</dbReference>
<dbReference type="PANTHER" id="PTHR42928:SF1">
    <property type="entry name" value="BLR4371 PROTEIN"/>
    <property type="match status" value="1"/>
</dbReference>
<keyword evidence="3" id="KW-1185">Reference proteome</keyword>
<dbReference type="CDD" id="cd07012">
    <property type="entry name" value="PBP2_Bug_TTT"/>
    <property type="match status" value="1"/>
</dbReference>